<protein>
    <submittedName>
        <fullName evidence="1">Uncharacterized protein</fullName>
    </submittedName>
</protein>
<dbReference type="Proteomes" id="UP000265520">
    <property type="component" value="Unassembled WGS sequence"/>
</dbReference>
<reference evidence="1 2" key="1">
    <citation type="journal article" date="2018" name="Front. Plant Sci.">
        <title>Red Clover (Trifolium pratense) and Zigzag Clover (T. medium) - A Picture of Genomic Similarities and Differences.</title>
        <authorList>
            <person name="Dluhosova J."/>
            <person name="Istvanek J."/>
            <person name="Nedelnik J."/>
            <person name="Repkova J."/>
        </authorList>
    </citation>
    <scope>NUCLEOTIDE SEQUENCE [LARGE SCALE GENOMIC DNA]</scope>
    <source>
        <strain evidence="2">cv. 10/8</strain>
        <tissue evidence="1">Leaf</tissue>
    </source>
</reference>
<accession>A0A392RZ04</accession>
<keyword evidence="2" id="KW-1185">Reference proteome</keyword>
<evidence type="ECO:0000313" key="1">
    <source>
        <dbReference type="EMBL" id="MCI41861.1"/>
    </source>
</evidence>
<comment type="caution">
    <text evidence="1">The sequence shown here is derived from an EMBL/GenBank/DDBJ whole genome shotgun (WGS) entry which is preliminary data.</text>
</comment>
<organism evidence="1 2">
    <name type="scientific">Trifolium medium</name>
    <dbReference type="NCBI Taxonomy" id="97028"/>
    <lineage>
        <taxon>Eukaryota</taxon>
        <taxon>Viridiplantae</taxon>
        <taxon>Streptophyta</taxon>
        <taxon>Embryophyta</taxon>
        <taxon>Tracheophyta</taxon>
        <taxon>Spermatophyta</taxon>
        <taxon>Magnoliopsida</taxon>
        <taxon>eudicotyledons</taxon>
        <taxon>Gunneridae</taxon>
        <taxon>Pentapetalae</taxon>
        <taxon>rosids</taxon>
        <taxon>fabids</taxon>
        <taxon>Fabales</taxon>
        <taxon>Fabaceae</taxon>
        <taxon>Papilionoideae</taxon>
        <taxon>50 kb inversion clade</taxon>
        <taxon>NPAAA clade</taxon>
        <taxon>Hologalegina</taxon>
        <taxon>IRL clade</taxon>
        <taxon>Trifolieae</taxon>
        <taxon>Trifolium</taxon>
    </lineage>
</organism>
<dbReference type="AlphaFoldDB" id="A0A392RZ04"/>
<proteinExistence type="predicted"/>
<sequence length="23" mass="2384">VVVSGVDVSVAAVCGWFSGYLIR</sequence>
<evidence type="ECO:0000313" key="2">
    <source>
        <dbReference type="Proteomes" id="UP000265520"/>
    </source>
</evidence>
<feature type="non-terminal residue" evidence="1">
    <location>
        <position position="1"/>
    </location>
</feature>
<name>A0A392RZ04_9FABA</name>
<dbReference type="EMBL" id="LXQA010297219">
    <property type="protein sequence ID" value="MCI41861.1"/>
    <property type="molecule type" value="Genomic_DNA"/>
</dbReference>